<gene>
    <name evidence="1" type="ORF">KIPB_014290</name>
</gene>
<dbReference type="EMBL" id="BDIP01007255">
    <property type="protein sequence ID" value="GCA64448.1"/>
    <property type="molecule type" value="Genomic_DNA"/>
</dbReference>
<organism evidence="1 2">
    <name type="scientific">Kipferlia bialata</name>
    <dbReference type="NCBI Taxonomy" id="797122"/>
    <lineage>
        <taxon>Eukaryota</taxon>
        <taxon>Metamonada</taxon>
        <taxon>Carpediemonas-like organisms</taxon>
        <taxon>Kipferlia</taxon>
    </lineage>
</organism>
<proteinExistence type="predicted"/>
<name>A0A391NZQ4_9EUKA</name>
<feature type="non-terminal residue" evidence="1">
    <location>
        <position position="71"/>
    </location>
</feature>
<sequence length="71" mass="7987">HAVIFVKKGAVSQFSQLAVIFVKKGAVSQFSQVLQRPKHPYPRTMRDVVSLYGQEAKAAEIAEMQRVRSQD</sequence>
<protein>
    <submittedName>
        <fullName evidence="1">Uncharacterized protein</fullName>
    </submittedName>
</protein>
<evidence type="ECO:0000313" key="1">
    <source>
        <dbReference type="EMBL" id="GCA64448.1"/>
    </source>
</evidence>
<reference evidence="1 2" key="1">
    <citation type="journal article" date="2018" name="PLoS ONE">
        <title>The draft genome of Kipferlia bialata reveals reductive genome evolution in fornicate parasites.</title>
        <authorList>
            <person name="Tanifuji G."/>
            <person name="Takabayashi S."/>
            <person name="Kume K."/>
            <person name="Takagi M."/>
            <person name="Nakayama T."/>
            <person name="Kamikawa R."/>
            <person name="Inagaki Y."/>
            <person name="Hashimoto T."/>
        </authorList>
    </citation>
    <scope>NUCLEOTIDE SEQUENCE [LARGE SCALE GENOMIC DNA]</scope>
    <source>
        <strain evidence="1">NY0173</strain>
    </source>
</reference>
<dbReference type="AlphaFoldDB" id="A0A391NZQ4"/>
<keyword evidence="2" id="KW-1185">Reference proteome</keyword>
<dbReference type="Proteomes" id="UP000265618">
    <property type="component" value="Unassembled WGS sequence"/>
</dbReference>
<accession>A0A391NZQ4</accession>
<comment type="caution">
    <text evidence="1">The sequence shown here is derived from an EMBL/GenBank/DDBJ whole genome shotgun (WGS) entry which is preliminary data.</text>
</comment>
<evidence type="ECO:0000313" key="2">
    <source>
        <dbReference type="Proteomes" id="UP000265618"/>
    </source>
</evidence>